<comment type="caution">
    <text evidence="5">The sequence shown here is derived from an EMBL/GenBank/DDBJ whole genome shotgun (WGS) entry which is preliminary data.</text>
</comment>
<dbReference type="SFLD" id="SFLDG00358">
    <property type="entry name" value="Main_(cytGST)"/>
    <property type="match status" value="1"/>
</dbReference>
<evidence type="ECO:0000256" key="2">
    <source>
        <dbReference type="ARBA" id="ARBA00022679"/>
    </source>
</evidence>
<dbReference type="PANTHER" id="PTHR43900:SF3">
    <property type="entry name" value="GLUTATHIONE S-TRANSFERASE RHO"/>
    <property type="match status" value="1"/>
</dbReference>
<dbReference type="InterPro" id="IPR040079">
    <property type="entry name" value="Glutathione_S-Trfase"/>
</dbReference>
<keyword evidence="2 5" id="KW-0808">Transferase</keyword>
<evidence type="ECO:0000256" key="1">
    <source>
        <dbReference type="ARBA" id="ARBA00012452"/>
    </source>
</evidence>
<feature type="domain" description="GST C-terminal" evidence="4">
    <location>
        <begin position="89"/>
        <end position="210"/>
    </location>
</feature>
<dbReference type="InterPro" id="IPR036282">
    <property type="entry name" value="Glutathione-S-Trfase_C_sf"/>
</dbReference>
<evidence type="ECO:0000259" key="4">
    <source>
        <dbReference type="PROSITE" id="PS50405"/>
    </source>
</evidence>
<reference evidence="5 6" key="1">
    <citation type="submission" date="2017-08" db="EMBL/GenBank/DDBJ databases">
        <title>Infants hospitalized years apart are colonized by the same room-sourced microbial strains.</title>
        <authorList>
            <person name="Brooks B."/>
            <person name="Olm M.R."/>
            <person name="Firek B.A."/>
            <person name="Baker R."/>
            <person name="Thomas B.C."/>
            <person name="Morowitz M.J."/>
            <person name="Banfield J.F."/>
        </authorList>
    </citation>
    <scope>NUCLEOTIDE SEQUENCE [LARGE SCALE GENOMIC DNA]</scope>
    <source>
        <strain evidence="5">S2_005_001_R2_27</strain>
    </source>
</reference>
<dbReference type="PANTHER" id="PTHR43900">
    <property type="entry name" value="GLUTATHIONE S-TRANSFERASE RHO"/>
    <property type="match status" value="1"/>
</dbReference>
<dbReference type="CDD" id="cd00299">
    <property type="entry name" value="GST_C_family"/>
    <property type="match status" value="1"/>
</dbReference>
<dbReference type="EC" id="2.5.1.18" evidence="1"/>
<dbReference type="InterPro" id="IPR004046">
    <property type="entry name" value="GST_C"/>
</dbReference>
<protein>
    <recommendedName>
        <fullName evidence="1">glutathione transferase</fullName>
        <ecNumber evidence="1">2.5.1.18</ecNumber>
    </recommendedName>
</protein>
<proteinExistence type="predicted"/>
<dbReference type="Gene3D" id="1.20.1050.10">
    <property type="match status" value="1"/>
</dbReference>
<evidence type="ECO:0000313" key="6">
    <source>
        <dbReference type="Proteomes" id="UP000248887"/>
    </source>
</evidence>
<dbReference type="Gene3D" id="3.40.30.10">
    <property type="entry name" value="Glutaredoxin"/>
    <property type="match status" value="1"/>
</dbReference>
<dbReference type="InterPro" id="IPR036249">
    <property type="entry name" value="Thioredoxin-like_sf"/>
</dbReference>
<dbReference type="Pfam" id="PF00043">
    <property type="entry name" value="GST_C"/>
    <property type="match status" value="1"/>
</dbReference>
<name>A0A2W5RAY1_ANCNO</name>
<dbReference type="SFLD" id="SFLDS00019">
    <property type="entry name" value="Glutathione_Transferase_(cytos"/>
    <property type="match status" value="1"/>
</dbReference>
<dbReference type="Proteomes" id="UP000248887">
    <property type="component" value="Unassembled WGS sequence"/>
</dbReference>
<dbReference type="GO" id="GO:0005737">
    <property type="term" value="C:cytoplasm"/>
    <property type="evidence" value="ECO:0007669"/>
    <property type="project" value="TreeGrafter"/>
</dbReference>
<dbReference type="PROSITE" id="PS50405">
    <property type="entry name" value="GST_CTER"/>
    <property type="match status" value="1"/>
</dbReference>
<evidence type="ECO:0000313" key="5">
    <source>
        <dbReference type="EMBL" id="PZQ85989.1"/>
    </source>
</evidence>
<dbReference type="InterPro" id="IPR010987">
    <property type="entry name" value="Glutathione-S-Trfase_C-like"/>
</dbReference>
<dbReference type="SUPFAM" id="SSF47616">
    <property type="entry name" value="GST C-terminal domain-like"/>
    <property type="match status" value="1"/>
</dbReference>
<dbReference type="SUPFAM" id="SSF52833">
    <property type="entry name" value="Thioredoxin-like"/>
    <property type="match status" value="1"/>
</dbReference>
<sequence length="210" mass="23329">MDERPRLYGAGYSVYVRIARLALSEKGVDYDLVPVDVFAGEGLMPPHRGRHPFGRIPAFEHGDFALYETGAIVRYVDEAFEGPRLQPAGLRERGRCNQIIGVADAYAYRSLVWDIYVERVERPAEGRAPDEARIAAALPVARTCLSAITDLMGEQPWLAGAELSLADLYLAPMIAYFVQAPEGEAMLRAHGRLAQWWERIAARPAMRATA</sequence>
<dbReference type="GO" id="GO:0043295">
    <property type="term" value="F:glutathione binding"/>
    <property type="evidence" value="ECO:0007669"/>
    <property type="project" value="TreeGrafter"/>
</dbReference>
<dbReference type="Pfam" id="PF13417">
    <property type="entry name" value="GST_N_3"/>
    <property type="match status" value="1"/>
</dbReference>
<dbReference type="GO" id="GO:0004364">
    <property type="term" value="F:glutathione transferase activity"/>
    <property type="evidence" value="ECO:0007669"/>
    <property type="project" value="UniProtKB-EC"/>
</dbReference>
<organism evidence="5 6">
    <name type="scientific">Ancylobacter novellus</name>
    <name type="common">Thiobacillus novellus</name>
    <dbReference type="NCBI Taxonomy" id="921"/>
    <lineage>
        <taxon>Bacteria</taxon>
        <taxon>Pseudomonadati</taxon>
        <taxon>Pseudomonadota</taxon>
        <taxon>Alphaproteobacteria</taxon>
        <taxon>Hyphomicrobiales</taxon>
        <taxon>Xanthobacteraceae</taxon>
        <taxon>Ancylobacter</taxon>
    </lineage>
</organism>
<gene>
    <name evidence="5" type="ORF">DI549_00440</name>
</gene>
<dbReference type="AlphaFoldDB" id="A0A2W5RAY1"/>
<dbReference type="InterPro" id="IPR004045">
    <property type="entry name" value="Glutathione_S-Trfase_N"/>
</dbReference>
<dbReference type="PROSITE" id="PS50404">
    <property type="entry name" value="GST_NTER"/>
    <property type="match status" value="1"/>
</dbReference>
<feature type="domain" description="GST N-terminal" evidence="3">
    <location>
        <begin position="3"/>
        <end position="84"/>
    </location>
</feature>
<evidence type="ECO:0000259" key="3">
    <source>
        <dbReference type="PROSITE" id="PS50404"/>
    </source>
</evidence>
<accession>A0A2W5RAY1</accession>
<dbReference type="EMBL" id="QFQD01000001">
    <property type="protein sequence ID" value="PZQ85989.1"/>
    <property type="molecule type" value="Genomic_DNA"/>
</dbReference>